<keyword evidence="1" id="KW-0175">Coiled coil</keyword>
<feature type="domain" description="Rib" evidence="3">
    <location>
        <begin position="198"/>
        <end position="269"/>
    </location>
</feature>
<dbReference type="Proteomes" id="UP000192368">
    <property type="component" value="Unassembled WGS sequence"/>
</dbReference>
<dbReference type="Pfam" id="PF08428">
    <property type="entry name" value="Rib"/>
    <property type="match status" value="5"/>
</dbReference>
<accession>A0A1W1UCR0</accession>
<sequence>MQNKKSKVKKVALTLALAQIMSVGAIPLNTIVGSSNANVYAATTKEMHKWKKFNIDTINIGTKKYRYIPQGGEIELVNDGSFDEFDEELSGYPKIEKKGAENKASYIEVGDIVSGYPYFSGSVPGVPIYTGVVTNINFGRLIINRNYTQEEIMTSKKVKGSYIEEVTSSDSNAYPKSGEKDGFWYEYSGKESIQVEDEADKFIPKTKTLNVIQGESVDLTTGLTNKPESASVEIKKPVDTKEPGQKTGIITVKFKDSSKKDVEITVNVEKKLSQADKFIPEVKKVEVRKGDPVDITKAITNLPEGATVKVKTPVDTKEPGQKTGEVTVEFKDKSTKDVKIPVTVKDWNEMGVITPVPEISEENIEKEVVKVNGIVNLLDNIKGLPEDAKVEDVTSPKIDTSVAKETEGRVKVTFKDGSSRVVTIPVLIEDLEADKFNPEIKDVTVRKGDPVDITKAITNLPEGATVKVKTPVDTKEPGQKTGEVTVEFKDKSTKDVKIPVTVKDWNEMGVITPVENIIDNIKEEVVEKGGKIDLTDNVIAKNAKSFEDVTTPEIDTNVPGQYKAKVKVTFEDGSSRIVIVPVIVLENTKDLTDKISDLEKQLRDKEKELEEAKNSCNTDKAELEKKIADKEKELENLKNATDAEKAKLQEEIDNLKKQIEDLNKKIADKDKEISELKDKIADLEKDKKALEDDKAKLQGEIDKLKKENSDLKDSDKDNADKIKELEDKITELEARDILKQDEIDRLEDEIAKLKDQLQEALYEKEQLKKENEEVKDKIKELQDLLKGVVGSNKNKDEKIKELEKEIADLKAKENSCKPQDNSKVKELEDKIKELEKELENAKKKKEE</sequence>
<dbReference type="NCBIfam" id="TIGR02331">
    <property type="entry name" value="rib_alpha"/>
    <property type="match status" value="1"/>
</dbReference>
<dbReference type="STRING" id="573058.SAMN00017477_0066"/>
<proteinExistence type="predicted"/>
<keyword evidence="5" id="KW-1185">Reference proteome</keyword>
<feature type="domain" description="Rib" evidence="3">
    <location>
        <begin position="368"/>
        <end position="429"/>
    </location>
</feature>
<gene>
    <name evidence="4" type="ORF">SAMN00017477_0066</name>
</gene>
<organism evidence="4 5">
    <name type="scientific">Peptoniphilus asaccharolyticus DSM 20463</name>
    <dbReference type="NCBI Taxonomy" id="573058"/>
    <lineage>
        <taxon>Bacteria</taxon>
        <taxon>Bacillati</taxon>
        <taxon>Bacillota</taxon>
        <taxon>Tissierellia</taxon>
        <taxon>Tissierellales</taxon>
        <taxon>Peptoniphilaceae</taxon>
        <taxon>Peptoniphilus</taxon>
    </lineage>
</organism>
<feature type="signal peptide" evidence="2">
    <location>
        <begin position="1"/>
        <end position="25"/>
    </location>
</feature>
<evidence type="ECO:0000313" key="5">
    <source>
        <dbReference type="Proteomes" id="UP000192368"/>
    </source>
</evidence>
<evidence type="ECO:0000256" key="2">
    <source>
        <dbReference type="SAM" id="SignalP"/>
    </source>
</evidence>
<feature type="chain" id="PRO_5039048622" evidence="2">
    <location>
        <begin position="26"/>
        <end position="847"/>
    </location>
</feature>
<feature type="domain" description="Rib" evidence="3">
    <location>
        <begin position="432"/>
        <end position="504"/>
    </location>
</feature>
<feature type="domain" description="Rib" evidence="3">
    <location>
        <begin position="274"/>
        <end position="346"/>
    </location>
</feature>
<dbReference type="EMBL" id="FWWR01000008">
    <property type="protein sequence ID" value="SMB78584.1"/>
    <property type="molecule type" value="Genomic_DNA"/>
</dbReference>
<protein>
    <submittedName>
        <fullName evidence="4">Rib/alpha/Esp surface antigen repeat-containing protein</fullName>
    </submittedName>
</protein>
<dbReference type="OrthoDB" id="1699183at2"/>
<keyword evidence="2" id="KW-0732">Signal</keyword>
<dbReference type="AlphaFoldDB" id="A0A1W1UCR0"/>
<dbReference type="Gene3D" id="1.20.5.1700">
    <property type="match status" value="1"/>
</dbReference>
<dbReference type="PANTHER" id="PTHR45615">
    <property type="entry name" value="MYOSIN HEAVY CHAIN, NON-MUSCLE"/>
    <property type="match status" value="1"/>
</dbReference>
<feature type="coiled-coil region" evidence="1">
    <location>
        <begin position="588"/>
        <end position="847"/>
    </location>
</feature>
<name>A0A1W1UCR0_PEPAS</name>
<dbReference type="PANTHER" id="PTHR45615:SF80">
    <property type="entry name" value="GRIP DOMAIN-CONTAINING PROTEIN"/>
    <property type="match status" value="1"/>
</dbReference>
<evidence type="ECO:0000313" key="4">
    <source>
        <dbReference type="EMBL" id="SMB78584.1"/>
    </source>
</evidence>
<feature type="domain" description="Rib" evidence="3">
    <location>
        <begin position="522"/>
        <end position="585"/>
    </location>
</feature>
<dbReference type="InterPro" id="IPR059115">
    <property type="entry name" value="Rib"/>
</dbReference>
<evidence type="ECO:0000259" key="3">
    <source>
        <dbReference type="Pfam" id="PF08428"/>
    </source>
</evidence>
<dbReference type="RefSeq" id="WP_084229764.1">
    <property type="nucleotide sequence ID" value="NZ_FWWR01000008.1"/>
</dbReference>
<dbReference type="Gene3D" id="1.10.287.1490">
    <property type="match status" value="1"/>
</dbReference>
<dbReference type="InterPro" id="IPR012706">
    <property type="entry name" value="Rib_alpha_Esp_rpt"/>
</dbReference>
<evidence type="ECO:0000256" key="1">
    <source>
        <dbReference type="SAM" id="Coils"/>
    </source>
</evidence>
<reference evidence="5" key="1">
    <citation type="submission" date="2017-04" db="EMBL/GenBank/DDBJ databases">
        <authorList>
            <person name="Varghese N."/>
            <person name="Submissions S."/>
        </authorList>
    </citation>
    <scope>NUCLEOTIDE SEQUENCE [LARGE SCALE GENOMIC DNA]</scope>
    <source>
        <strain evidence="5">DSM 20463</strain>
    </source>
</reference>